<comment type="caution">
    <text evidence="5">The sequence shown here is derived from an EMBL/GenBank/DDBJ whole genome shotgun (WGS) entry which is preliminary data.</text>
</comment>
<dbReference type="GO" id="GO:0005737">
    <property type="term" value="C:cytoplasm"/>
    <property type="evidence" value="ECO:0007669"/>
    <property type="project" value="InterPro"/>
</dbReference>
<dbReference type="FunFam" id="3.40.30.10:FF:000123">
    <property type="entry name" value="Glutathione transferase o1"/>
    <property type="match status" value="1"/>
</dbReference>
<proteinExistence type="inferred from homology"/>
<feature type="domain" description="GST C-terminal" evidence="4">
    <location>
        <begin position="92"/>
        <end position="220"/>
    </location>
</feature>
<protein>
    <submittedName>
        <fullName evidence="5">GSTO1 transferase</fullName>
    </submittedName>
</protein>
<dbReference type="Gene3D" id="3.40.30.10">
    <property type="entry name" value="Glutaredoxin"/>
    <property type="match status" value="1"/>
</dbReference>
<feature type="non-terminal residue" evidence="5">
    <location>
        <position position="1"/>
    </location>
</feature>
<name>A0A836FI52_9HYME</name>
<dbReference type="SUPFAM" id="SSF47616">
    <property type="entry name" value="GST C-terminal domain-like"/>
    <property type="match status" value="1"/>
</dbReference>
<dbReference type="PRINTS" id="PR01625">
    <property type="entry name" value="GSTRNSFRASEO"/>
</dbReference>
<dbReference type="SFLD" id="SFLDS00019">
    <property type="entry name" value="Glutathione_Transferase_(cytos"/>
    <property type="match status" value="1"/>
</dbReference>
<dbReference type="AlphaFoldDB" id="A0A836FI52"/>
<sequence length="233" mass="27578">GSEKPAEVKGRARLYSMVFCPFVMRIHHVLSLKQIPYDIVNINLQKKPQWFLQINPVGKVPVYVDSDGTVVTESVTVANYLDEKYPEPPLYNEETKSRDLELIDDLSKIVDIIMNILYEKDKRQFEEILAEIMDNLQKYEDELNVRKTIFFGGFNPGMLDILMWSWFDVGKALTLFHKQYESVDRYKKKFPHMVKWVEGMKIQPFVRKYRSSYKKLAKFFEARRANNVDYDNI</sequence>
<dbReference type="GO" id="GO:0045174">
    <property type="term" value="F:glutathione dehydrogenase (ascorbate) activity"/>
    <property type="evidence" value="ECO:0007669"/>
    <property type="project" value="TreeGrafter"/>
</dbReference>
<evidence type="ECO:0000313" key="6">
    <source>
        <dbReference type="Proteomes" id="UP000669903"/>
    </source>
</evidence>
<dbReference type="GO" id="GO:0004364">
    <property type="term" value="F:glutathione transferase activity"/>
    <property type="evidence" value="ECO:0007669"/>
    <property type="project" value="InterPro"/>
</dbReference>
<dbReference type="SUPFAM" id="SSF52833">
    <property type="entry name" value="Thioredoxin-like"/>
    <property type="match status" value="1"/>
</dbReference>
<dbReference type="Gene3D" id="1.20.1050.10">
    <property type="match status" value="1"/>
</dbReference>
<evidence type="ECO:0000256" key="1">
    <source>
        <dbReference type="ARBA" id="ARBA00011067"/>
    </source>
</evidence>
<dbReference type="InterPro" id="IPR036249">
    <property type="entry name" value="Thioredoxin-like_sf"/>
</dbReference>
<evidence type="ECO:0000259" key="3">
    <source>
        <dbReference type="PROSITE" id="PS50404"/>
    </source>
</evidence>
<dbReference type="InterPro" id="IPR005442">
    <property type="entry name" value="GST_omega"/>
</dbReference>
<evidence type="ECO:0000313" key="5">
    <source>
        <dbReference type="EMBL" id="KAG5334941.1"/>
    </source>
</evidence>
<dbReference type="Pfam" id="PF13417">
    <property type="entry name" value="GST_N_3"/>
    <property type="match status" value="1"/>
</dbReference>
<feature type="non-terminal residue" evidence="5">
    <location>
        <position position="233"/>
    </location>
</feature>
<organism evidence="5 6">
    <name type="scientific">Acromyrmex charruanus</name>
    <dbReference type="NCBI Taxonomy" id="2715315"/>
    <lineage>
        <taxon>Eukaryota</taxon>
        <taxon>Metazoa</taxon>
        <taxon>Ecdysozoa</taxon>
        <taxon>Arthropoda</taxon>
        <taxon>Hexapoda</taxon>
        <taxon>Insecta</taxon>
        <taxon>Pterygota</taxon>
        <taxon>Neoptera</taxon>
        <taxon>Endopterygota</taxon>
        <taxon>Hymenoptera</taxon>
        <taxon>Apocrita</taxon>
        <taxon>Aculeata</taxon>
        <taxon>Formicoidea</taxon>
        <taxon>Formicidae</taxon>
        <taxon>Myrmicinae</taxon>
        <taxon>Acromyrmex</taxon>
    </lineage>
</organism>
<evidence type="ECO:0000259" key="4">
    <source>
        <dbReference type="PROSITE" id="PS50405"/>
    </source>
</evidence>
<dbReference type="SFLD" id="SFLDG00358">
    <property type="entry name" value="Main_(cytGST)"/>
    <property type="match status" value="1"/>
</dbReference>
<dbReference type="PANTHER" id="PTHR43968:SF6">
    <property type="entry name" value="GLUTATHIONE S-TRANSFERASE OMEGA"/>
    <property type="match status" value="1"/>
</dbReference>
<dbReference type="FunFam" id="1.20.1050.10:FF:000009">
    <property type="entry name" value="Glutathione S-transferase omega-1"/>
    <property type="match status" value="1"/>
</dbReference>
<dbReference type="InterPro" id="IPR050983">
    <property type="entry name" value="GST_Omega/HSP26"/>
</dbReference>
<dbReference type="Proteomes" id="UP000669903">
    <property type="component" value="Unassembled WGS sequence"/>
</dbReference>
<dbReference type="GO" id="GO:0006749">
    <property type="term" value="P:glutathione metabolic process"/>
    <property type="evidence" value="ECO:0007669"/>
    <property type="project" value="TreeGrafter"/>
</dbReference>
<dbReference type="EMBL" id="JAANIC010004392">
    <property type="protein sequence ID" value="KAG5334941.1"/>
    <property type="molecule type" value="Genomic_DNA"/>
</dbReference>
<dbReference type="InterPro" id="IPR036282">
    <property type="entry name" value="Glutathione-S-Trfase_C_sf"/>
</dbReference>
<keyword evidence="5" id="KW-0808">Transferase</keyword>
<keyword evidence="6" id="KW-1185">Reference proteome</keyword>
<accession>A0A836FI52</accession>
<evidence type="ECO:0000256" key="2">
    <source>
        <dbReference type="ARBA" id="ARBA00023002"/>
    </source>
</evidence>
<dbReference type="PROSITE" id="PS50404">
    <property type="entry name" value="GST_NTER"/>
    <property type="match status" value="1"/>
</dbReference>
<dbReference type="InterPro" id="IPR004045">
    <property type="entry name" value="Glutathione_S-Trfase_N"/>
</dbReference>
<gene>
    <name evidence="5" type="primary">Gsto1_0</name>
    <name evidence="5" type="ORF">G6Z76_0003797</name>
</gene>
<dbReference type="InterPro" id="IPR040079">
    <property type="entry name" value="Glutathione_S-Trfase"/>
</dbReference>
<comment type="similarity">
    <text evidence="1">Belongs to the GST superfamily. Omega family.</text>
</comment>
<feature type="domain" description="GST N-terminal" evidence="3">
    <location>
        <begin position="10"/>
        <end position="89"/>
    </location>
</feature>
<dbReference type="InterPro" id="IPR010987">
    <property type="entry name" value="Glutathione-S-Trfase_C-like"/>
</dbReference>
<keyword evidence="2" id="KW-0560">Oxidoreductase</keyword>
<dbReference type="PROSITE" id="PS50405">
    <property type="entry name" value="GST_CTER"/>
    <property type="match status" value="1"/>
</dbReference>
<dbReference type="PANTHER" id="PTHR43968">
    <property type="match status" value="1"/>
</dbReference>
<reference evidence="5" key="1">
    <citation type="submission" date="2020-03" db="EMBL/GenBank/DDBJ databases">
        <title>Relaxed selection underlies rapid genomic changes in the transitions from sociality to social parasitism in ants.</title>
        <authorList>
            <person name="Bi X."/>
        </authorList>
    </citation>
    <scope>NUCLEOTIDE SEQUENCE</scope>
    <source>
        <strain evidence="5">BGI-DK2014a</strain>
        <tissue evidence="5">Whole body</tissue>
    </source>
</reference>